<name>A0AAP0NMY4_9MAGN</name>
<organism evidence="3 4">
    <name type="scientific">Stephania japonica</name>
    <dbReference type="NCBI Taxonomy" id="461633"/>
    <lineage>
        <taxon>Eukaryota</taxon>
        <taxon>Viridiplantae</taxon>
        <taxon>Streptophyta</taxon>
        <taxon>Embryophyta</taxon>
        <taxon>Tracheophyta</taxon>
        <taxon>Spermatophyta</taxon>
        <taxon>Magnoliopsida</taxon>
        <taxon>Ranunculales</taxon>
        <taxon>Menispermaceae</taxon>
        <taxon>Menispermoideae</taxon>
        <taxon>Cissampelideae</taxon>
        <taxon>Stephania</taxon>
    </lineage>
</organism>
<keyword evidence="2" id="KW-0472">Membrane</keyword>
<evidence type="ECO:0000256" key="1">
    <source>
        <dbReference type="SAM" id="MobiDB-lite"/>
    </source>
</evidence>
<feature type="transmembrane region" description="Helical" evidence="2">
    <location>
        <begin position="537"/>
        <end position="562"/>
    </location>
</feature>
<comment type="caution">
    <text evidence="3">The sequence shown here is derived from an EMBL/GenBank/DDBJ whole genome shotgun (WGS) entry which is preliminary data.</text>
</comment>
<feature type="compositionally biased region" description="Polar residues" evidence="1">
    <location>
        <begin position="621"/>
        <end position="631"/>
    </location>
</feature>
<proteinExistence type="predicted"/>
<protein>
    <submittedName>
        <fullName evidence="3">Uncharacterized protein</fullName>
    </submittedName>
</protein>
<dbReference type="PANTHER" id="PTHR31860">
    <property type="entry name" value="HEAT-INDUCIBLE TRANSCRIPTION REPRESSOR (DUF639)-RELATED"/>
    <property type="match status" value="1"/>
</dbReference>
<evidence type="ECO:0000313" key="4">
    <source>
        <dbReference type="Proteomes" id="UP001417504"/>
    </source>
</evidence>
<feature type="region of interest" description="Disordered" evidence="1">
    <location>
        <begin position="599"/>
        <end position="631"/>
    </location>
</feature>
<dbReference type="InterPro" id="IPR006927">
    <property type="entry name" value="DUF639"/>
</dbReference>
<keyword evidence="2" id="KW-1133">Transmembrane helix</keyword>
<evidence type="ECO:0000313" key="3">
    <source>
        <dbReference type="EMBL" id="KAK9110186.1"/>
    </source>
</evidence>
<keyword evidence="4" id="KW-1185">Reference proteome</keyword>
<sequence>MKFSNLVGSGHHVNVVFQLTLKKNLVREDAFVRIAPAVSGVADRPTVHNLFKALVGNDEGISLSLWTSYIEELLRVHDGRRSYHSRKGSILSSEQILCIGSSRKQPVLRWENNMAWPGKITLTDNALYFEPIGLKSQKEPLRLDLAKPGSRVEKVRVGPFGSSLFDSAVAVYSGFETRPLVVEFVDFGGEMRRDIWHAFIKEVISVYAFIQEYGPEDGDNSIHHVHGAHGGTMRVVKSAVNGITRMQGLQFIRKLPEDPIKVAQFSYLRDAPFGDIVYQTLAVHFWGGPLVSKFMESGQSSPAQEVVPLDGFYDISDNRIQVFDLDGSVYLRKWMRSASWASKSSISFWKNSSLRQGLVLSKNLVVADKTLVERATEACKERSRVVERTQATIDAATLKGIPSNIDLFQELMLPLSFTLKNFDKLRRWEEPHKTISFLAFAYIIIFRNMLPYIFPTMLMIVAASMLLLKGLREQGRLGRSFGRVTIRDQPPSNTIQTLMAIKQAMLDVEGYLQNMNVILLKIRAIILSGQPQVTTEVALVLLSFAVVLLVVPFRYVLAFFLFDLFTRELEFRKETVARFMSLLKDRWNTVPATPVVVLPHESNDGRESGSSFRDPVRGTDFKQNQTQHKAM</sequence>
<dbReference type="Proteomes" id="UP001417504">
    <property type="component" value="Unassembled WGS sequence"/>
</dbReference>
<dbReference type="PANTHER" id="PTHR31860:SF3">
    <property type="entry name" value="PROTEIN, PUTATIVE (DUF639)-RELATED"/>
    <property type="match status" value="1"/>
</dbReference>
<dbReference type="AlphaFoldDB" id="A0AAP0NMY4"/>
<dbReference type="Pfam" id="PF04842">
    <property type="entry name" value="DUF639"/>
    <property type="match status" value="1"/>
</dbReference>
<evidence type="ECO:0000256" key="2">
    <source>
        <dbReference type="SAM" id="Phobius"/>
    </source>
</evidence>
<accession>A0AAP0NMY4</accession>
<keyword evidence="2" id="KW-0812">Transmembrane</keyword>
<feature type="transmembrane region" description="Helical" evidence="2">
    <location>
        <begin position="449"/>
        <end position="468"/>
    </location>
</feature>
<dbReference type="EMBL" id="JBBNAE010000007">
    <property type="protein sequence ID" value="KAK9110186.1"/>
    <property type="molecule type" value="Genomic_DNA"/>
</dbReference>
<reference evidence="3 4" key="1">
    <citation type="submission" date="2024-01" db="EMBL/GenBank/DDBJ databases">
        <title>Genome assemblies of Stephania.</title>
        <authorList>
            <person name="Yang L."/>
        </authorList>
    </citation>
    <scope>NUCLEOTIDE SEQUENCE [LARGE SCALE GENOMIC DNA]</scope>
    <source>
        <strain evidence="3">QJT</strain>
        <tissue evidence="3">Leaf</tissue>
    </source>
</reference>
<gene>
    <name evidence="3" type="ORF">Sjap_018246</name>
</gene>